<dbReference type="InterPro" id="IPR003313">
    <property type="entry name" value="AraC-bd"/>
</dbReference>
<dbReference type="Proteomes" id="UP000449249">
    <property type="component" value="Unassembled WGS sequence"/>
</dbReference>
<evidence type="ECO:0000256" key="3">
    <source>
        <dbReference type="ARBA" id="ARBA00023163"/>
    </source>
</evidence>
<dbReference type="SUPFAM" id="SSF51182">
    <property type="entry name" value="RmlC-like cupins"/>
    <property type="match status" value="1"/>
</dbReference>
<dbReference type="InterPro" id="IPR014710">
    <property type="entry name" value="RmlC-like_jellyroll"/>
</dbReference>
<dbReference type="Gene3D" id="2.60.120.10">
    <property type="entry name" value="Jelly Rolls"/>
    <property type="match status" value="1"/>
</dbReference>
<comment type="caution">
    <text evidence="5">The sequence shown here is derived from an EMBL/GenBank/DDBJ whole genome shotgun (WGS) entry which is preliminary data.</text>
</comment>
<reference evidence="8 9" key="1">
    <citation type="journal article" date="2019" name="Nat. Med.">
        <title>A library of human gut bacterial isolates paired with longitudinal multiomics data enables mechanistic microbiome research.</title>
        <authorList>
            <person name="Poyet M."/>
            <person name="Groussin M."/>
            <person name="Gibbons S.M."/>
            <person name="Avila-Pacheco J."/>
            <person name="Jiang X."/>
            <person name="Kearney S.M."/>
            <person name="Perrotta A.R."/>
            <person name="Berdy B."/>
            <person name="Zhao S."/>
            <person name="Lieberman T.D."/>
            <person name="Swanson P.K."/>
            <person name="Smith M."/>
            <person name="Roesemann S."/>
            <person name="Alexander J.E."/>
            <person name="Rich S.A."/>
            <person name="Livny J."/>
            <person name="Vlamakis H."/>
            <person name="Clish C."/>
            <person name="Bullock K."/>
            <person name="Deik A."/>
            <person name="Scott J."/>
            <person name="Pierce K.A."/>
            <person name="Xavier R.J."/>
            <person name="Alm E.J."/>
        </authorList>
    </citation>
    <scope>NUCLEOTIDE SEQUENCE [LARGE SCALE GENOMIC DNA]</scope>
    <source>
        <strain evidence="5 9">BIOML-A1</strain>
        <strain evidence="6 8">BIOML-A7</strain>
    </source>
</reference>
<keyword evidence="3" id="KW-0804">Transcription</keyword>
<dbReference type="InterPro" id="IPR018062">
    <property type="entry name" value="HTH_AraC-typ_CS"/>
</dbReference>
<dbReference type="RefSeq" id="WP_044920096.1">
    <property type="nucleotide sequence ID" value="NZ_CP102280.1"/>
</dbReference>
<dbReference type="InterPro" id="IPR018060">
    <property type="entry name" value="HTH_AraC"/>
</dbReference>
<evidence type="ECO:0000259" key="4">
    <source>
        <dbReference type="PROSITE" id="PS01124"/>
    </source>
</evidence>
<dbReference type="PROSITE" id="PS00041">
    <property type="entry name" value="HTH_ARAC_FAMILY_1"/>
    <property type="match status" value="1"/>
</dbReference>
<dbReference type="Gene3D" id="1.10.10.60">
    <property type="entry name" value="Homeodomain-like"/>
    <property type="match status" value="1"/>
</dbReference>
<evidence type="ECO:0000313" key="5">
    <source>
        <dbReference type="EMBL" id="MZK11380.1"/>
    </source>
</evidence>
<dbReference type="Pfam" id="PF12833">
    <property type="entry name" value="HTH_18"/>
    <property type="match status" value="1"/>
</dbReference>
<keyword evidence="1" id="KW-0805">Transcription regulation</keyword>
<evidence type="ECO:0000313" key="7">
    <source>
        <dbReference type="EMBL" id="NSE58962.1"/>
    </source>
</evidence>
<reference evidence="7" key="3">
    <citation type="submission" date="2020-02" db="EMBL/GenBank/DDBJ databases">
        <authorList>
            <person name="Littmann E."/>
            <person name="Sorbara M."/>
        </authorList>
    </citation>
    <scope>NUCLEOTIDE SEQUENCE</scope>
    <source>
        <strain evidence="7">MSK.10.16</strain>
    </source>
</reference>
<dbReference type="Proteomes" id="UP000446719">
    <property type="component" value="Unassembled WGS sequence"/>
</dbReference>
<protein>
    <submittedName>
        <fullName evidence="7">AraC family transcriptional regulator</fullName>
    </submittedName>
    <submittedName>
        <fullName evidence="5">Helix-turn-helix domain-containing protein</fullName>
    </submittedName>
</protein>
<evidence type="ECO:0000256" key="2">
    <source>
        <dbReference type="ARBA" id="ARBA00023125"/>
    </source>
</evidence>
<accession>A0A6N9JZB5</accession>
<dbReference type="EMBL" id="WWSB01000014">
    <property type="protein sequence ID" value="MZK18619.1"/>
    <property type="molecule type" value="Genomic_DNA"/>
</dbReference>
<dbReference type="Pfam" id="PF02311">
    <property type="entry name" value="AraC_binding"/>
    <property type="match status" value="1"/>
</dbReference>
<dbReference type="PRINTS" id="PR00032">
    <property type="entry name" value="HTHARAC"/>
</dbReference>
<dbReference type="AlphaFoldDB" id="A0A6N9JZB5"/>
<dbReference type="GeneID" id="93135583"/>
<dbReference type="EMBL" id="WWSH01000014">
    <property type="protein sequence ID" value="MZK11380.1"/>
    <property type="molecule type" value="Genomic_DNA"/>
</dbReference>
<dbReference type="InterPro" id="IPR011051">
    <property type="entry name" value="RmlC_Cupin_sf"/>
</dbReference>
<dbReference type="InterPro" id="IPR009057">
    <property type="entry name" value="Homeodomain-like_sf"/>
</dbReference>
<dbReference type="SMART" id="SM00342">
    <property type="entry name" value="HTH_ARAC"/>
    <property type="match status" value="1"/>
</dbReference>
<evidence type="ECO:0000256" key="1">
    <source>
        <dbReference type="ARBA" id="ARBA00023015"/>
    </source>
</evidence>
<dbReference type="GO" id="GO:0043565">
    <property type="term" value="F:sequence-specific DNA binding"/>
    <property type="evidence" value="ECO:0007669"/>
    <property type="project" value="InterPro"/>
</dbReference>
<evidence type="ECO:0000313" key="9">
    <source>
        <dbReference type="Proteomes" id="UP000449249"/>
    </source>
</evidence>
<dbReference type="Proteomes" id="UP000724058">
    <property type="component" value="Unassembled WGS sequence"/>
</dbReference>
<evidence type="ECO:0000313" key="6">
    <source>
        <dbReference type="EMBL" id="MZK18619.1"/>
    </source>
</evidence>
<dbReference type="PANTHER" id="PTHR43280:SF2">
    <property type="entry name" value="HTH-TYPE TRANSCRIPTIONAL REGULATOR EXSA"/>
    <property type="match status" value="1"/>
</dbReference>
<feature type="domain" description="HTH araC/xylS-type" evidence="4">
    <location>
        <begin position="197"/>
        <end position="295"/>
    </location>
</feature>
<dbReference type="GO" id="GO:0003700">
    <property type="term" value="F:DNA-binding transcription factor activity"/>
    <property type="evidence" value="ECO:0007669"/>
    <property type="project" value="InterPro"/>
</dbReference>
<reference evidence="7" key="2">
    <citation type="journal article" date="2020" name="Cell Host Microbe">
        <title>Functional and Genomic Variation between Human-Derived Isolates of Lachnospiraceae Reveals Inter- and Intra-Species Diversity.</title>
        <authorList>
            <person name="Sorbara M.T."/>
            <person name="Littmann E.R."/>
            <person name="Fontana E."/>
            <person name="Moody T.U."/>
            <person name="Kohout C.E."/>
            <person name="Gjonbalaj M."/>
            <person name="Eaton V."/>
            <person name="Seok R."/>
            <person name="Leiner I.M."/>
            <person name="Pamer E.G."/>
        </authorList>
    </citation>
    <scope>NUCLEOTIDE SEQUENCE</scope>
    <source>
        <strain evidence="7">MSK.10.16</strain>
    </source>
</reference>
<dbReference type="SUPFAM" id="SSF46689">
    <property type="entry name" value="Homeodomain-like"/>
    <property type="match status" value="1"/>
</dbReference>
<proteinExistence type="predicted"/>
<dbReference type="InterPro" id="IPR020449">
    <property type="entry name" value="Tscrpt_reg_AraC-type_HTH"/>
</dbReference>
<evidence type="ECO:0000313" key="8">
    <source>
        <dbReference type="Proteomes" id="UP000446719"/>
    </source>
</evidence>
<dbReference type="EMBL" id="JAAIOD010000020">
    <property type="protein sequence ID" value="NSE58962.1"/>
    <property type="molecule type" value="Genomic_DNA"/>
</dbReference>
<keyword evidence="2" id="KW-0238">DNA-binding</keyword>
<dbReference type="PROSITE" id="PS01124">
    <property type="entry name" value="HTH_ARAC_FAMILY_2"/>
    <property type="match status" value="1"/>
</dbReference>
<sequence length="305" mass="35438">MAYYGVNLHDSITLGRIFSIHYFEYMSDFSFEGESHNFWEFVCVDKGEVDVTRGKNHTILKKGDLVFHKPNEFHNVNATGHIAPNLVVISFECHDDAMYFFNDRILRIDETERNLLADIIIEARRCFDCRLDDPYLQNMPLKDSDVFGAQQMIKLYLQHFLIHLIRRYSNPVVLPKKLLKTEAPKATKSKSDAEVFNRVTDYLESHLTTHVTIDQICKDNLIGRSQLQKIFKEHCNLGIIEYFSMLKINAAKELIRTKQMNFTQVAEHLGYTSIHYFSRQFKKVAGMTPSEYASSIKAMAEGEFK</sequence>
<name>A0A6N9JZB5_9FIRM</name>
<dbReference type="PANTHER" id="PTHR43280">
    <property type="entry name" value="ARAC-FAMILY TRANSCRIPTIONAL REGULATOR"/>
    <property type="match status" value="1"/>
</dbReference>
<gene>
    <name evidence="7" type="ORF">G4332_12800</name>
    <name evidence="6" type="ORF">GT565_10955</name>
    <name evidence="5" type="ORF">GT576_13810</name>
</gene>
<organism evidence="5 9">
    <name type="scientific">Dorea longicatena</name>
    <dbReference type="NCBI Taxonomy" id="88431"/>
    <lineage>
        <taxon>Bacteria</taxon>
        <taxon>Bacillati</taxon>
        <taxon>Bacillota</taxon>
        <taxon>Clostridia</taxon>
        <taxon>Lachnospirales</taxon>
        <taxon>Lachnospiraceae</taxon>
        <taxon>Dorea</taxon>
    </lineage>
</organism>